<reference evidence="2 3" key="1">
    <citation type="submission" date="2019-02" db="EMBL/GenBank/DDBJ databases">
        <title>Deep-cultivation of Planctomycetes and their phenomic and genomic characterization uncovers novel biology.</title>
        <authorList>
            <person name="Wiegand S."/>
            <person name="Jogler M."/>
            <person name="Boedeker C."/>
            <person name="Pinto D."/>
            <person name="Vollmers J."/>
            <person name="Rivas-Marin E."/>
            <person name="Kohn T."/>
            <person name="Peeters S.H."/>
            <person name="Heuer A."/>
            <person name="Rast P."/>
            <person name="Oberbeckmann S."/>
            <person name="Bunk B."/>
            <person name="Jeske O."/>
            <person name="Meyerdierks A."/>
            <person name="Storesund J.E."/>
            <person name="Kallscheuer N."/>
            <person name="Luecker S."/>
            <person name="Lage O.M."/>
            <person name="Pohl T."/>
            <person name="Merkel B.J."/>
            <person name="Hornburger P."/>
            <person name="Mueller R.-W."/>
            <person name="Bruemmer F."/>
            <person name="Labrenz M."/>
            <person name="Spormann A.M."/>
            <person name="Op Den Camp H."/>
            <person name="Overmann J."/>
            <person name="Amann R."/>
            <person name="Jetten M.S.M."/>
            <person name="Mascher T."/>
            <person name="Medema M.H."/>
            <person name="Devos D.P."/>
            <person name="Kaster A.-K."/>
            <person name="Ovreas L."/>
            <person name="Rohde M."/>
            <person name="Galperin M.Y."/>
            <person name="Jogler C."/>
        </authorList>
    </citation>
    <scope>NUCLEOTIDE SEQUENCE [LARGE SCALE GENOMIC DNA]</scope>
    <source>
        <strain evidence="2 3">Poly41</strain>
    </source>
</reference>
<sequence length="88" mass="10334">MIVVIARRLRSTNRFDSTFNIRRHIYTIKVIGVMSVREQMSMPTMNMSMRILIDSHLLRLARTTIDPGSVRMMSATTQHRMNGKRNQR</sequence>
<name>A0A5C6DX68_9BACT</name>
<evidence type="ECO:0000313" key="3">
    <source>
        <dbReference type="Proteomes" id="UP000319143"/>
    </source>
</evidence>
<protein>
    <submittedName>
        <fullName evidence="2">Uncharacterized protein</fullName>
    </submittedName>
</protein>
<organism evidence="2 3">
    <name type="scientific">Novipirellula artificiosorum</name>
    <dbReference type="NCBI Taxonomy" id="2528016"/>
    <lineage>
        <taxon>Bacteria</taxon>
        <taxon>Pseudomonadati</taxon>
        <taxon>Planctomycetota</taxon>
        <taxon>Planctomycetia</taxon>
        <taxon>Pirellulales</taxon>
        <taxon>Pirellulaceae</taxon>
        <taxon>Novipirellula</taxon>
    </lineage>
</organism>
<proteinExistence type="predicted"/>
<accession>A0A5C6DX68</accession>
<dbReference type="AlphaFoldDB" id="A0A5C6DX68"/>
<feature type="region of interest" description="Disordered" evidence="1">
    <location>
        <begin position="69"/>
        <end position="88"/>
    </location>
</feature>
<dbReference type="EMBL" id="SJPV01000003">
    <property type="protein sequence ID" value="TWU39409.1"/>
    <property type="molecule type" value="Genomic_DNA"/>
</dbReference>
<gene>
    <name evidence="2" type="ORF">Poly41_22330</name>
</gene>
<evidence type="ECO:0000256" key="1">
    <source>
        <dbReference type="SAM" id="MobiDB-lite"/>
    </source>
</evidence>
<keyword evidence="3" id="KW-1185">Reference proteome</keyword>
<comment type="caution">
    <text evidence="2">The sequence shown here is derived from an EMBL/GenBank/DDBJ whole genome shotgun (WGS) entry which is preliminary data.</text>
</comment>
<dbReference type="Proteomes" id="UP000319143">
    <property type="component" value="Unassembled WGS sequence"/>
</dbReference>
<evidence type="ECO:0000313" key="2">
    <source>
        <dbReference type="EMBL" id="TWU39409.1"/>
    </source>
</evidence>